<dbReference type="InterPro" id="IPR003615">
    <property type="entry name" value="HNH_nuc"/>
</dbReference>
<dbReference type="Pfam" id="PF13392">
    <property type="entry name" value="HNH_3"/>
    <property type="match status" value="2"/>
</dbReference>
<dbReference type="Proteomes" id="UP001642484">
    <property type="component" value="Unassembled WGS sequence"/>
</dbReference>
<evidence type="ECO:0000256" key="1">
    <source>
        <dbReference type="SAM" id="MobiDB-lite"/>
    </source>
</evidence>
<dbReference type="SMART" id="SM00507">
    <property type="entry name" value="HNHc"/>
    <property type="match status" value="2"/>
</dbReference>
<feature type="domain" description="HNH nuclease" evidence="2">
    <location>
        <begin position="239"/>
        <end position="289"/>
    </location>
</feature>
<comment type="caution">
    <text evidence="3">The sequence shown here is derived from an EMBL/GenBank/DDBJ whole genome shotgun (WGS) entry which is preliminary data.</text>
</comment>
<accession>A0ABP0MB76</accession>
<dbReference type="InterPro" id="IPR044925">
    <property type="entry name" value="His-Me_finger_sf"/>
</dbReference>
<keyword evidence="4" id="KW-1185">Reference proteome</keyword>
<gene>
    <name evidence="3" type="ORF">CCMP2556_LOCUS25067</name>
</gene>
<evidence type="ECO:0000259" key="2">
    <source>
        <dbReference type="SMART" id="SM00507"/>
    </source>
</evidence>
<feature type="region of interest" description="Disordered" evidence="1">
    <location>
        <begin position="295"/>
        <end position="315"/>
    </location>
</feature>
<dbReference type="EMBL" id="CAXAMN010016668">
    <property type="protein sequence ID" value="CAK9048750.1"/>
    <property type="molecule type" value="Genomic_DNA"/>
</dbReference>
<reference evidence="3 4" key="1">
    <citation type="submission" date="2024-02" db="EMBL/GenBank/DDBJ databases">
        <authorList>
            <person name="Chen Y."/>
            <person name="Shah S."/>
            <person name="Dougan E. K."/>
            <person name="Thang M."/>
            <person name="Chan C."/>
        </authorList>
    </citation>
    <scope>NUCLEOTIDE SEQUENCE [LARGE SCALE GENOMIC DNA]</scope>
</reference>
<proteinExistence type="predicted"/>
<evidence type="ECO:0000313" key="3">
    <source>
        <dbReference type="EMBL" id="CAK9048750.1"/>
    </source>
</evidence>
<evidence type="ECO:0000313" key="4">
    <source>
        <dbReference type="Proteomes" id="UP001642484"/>
    </source>
</evidence>
<dbReference type="Pfam" id="PF22083">
    <property type="entry name" value="I-HmuI_NUMOD-like"/>
    <property type="match status" value="1"/>
</dbReference>
<feature type="region of interest" description="Disordered" evidence="1">
    <location>
        <begin position="115"/>
        <end position="141"/>
    </location>
</feature>
<dbReference type="Gene3D" id="3.90.75.20">
    <property type="match status" value="2"/>
</dbReference>
<feature type="domain" description="HNH nuclease" evidence="2">
    <location>
        <begin position="63"/>
        <end position="113"/>
    </location>
</feature>
<name>A0ABP0MB76_9DINO</name>
<organism evidence="3 4">
    <name type="scientific">Durusdinium trenchii</name>
    <dbReference type="NCBI Taxonomy" id="1381693"/>
    <lineage>
        <taxon>Eukaryota</taxon>
        <taxon>Sar</taxon>
        <taxon>Alveolata</taxon>
        <taxon>Dinophyceae</taxon>
        <taxon>Suessiales</taxon>
        <taxon>Symbiodiniaceae</taxon>
        <taxon>Durusdinium</taxon>
    </lineage>
</organism>
<protein>
    <recommendedName>
        <fullName evidence="2">HNH nuclease domain-containing protein</fullName>
    </recommendedName>
</protein>
<dbReference type="InterPro" id="IPR054307">
    <property type="entry name" value="I-HmuI_NUMOD-like"/>
</dbReference>
<dbReference type="SUPFAM" id="SSF54060">
    <property type="entry name" value="His-Me finger endonucleases"/>
    <property type="match status" value="2"/>
</dbReference>
<sequence length="389" mass="44023">MRSWVFSRQHLAWSRLRFGWPAALLFFREACWKVSSHGRIRDSAGRISQGSLHGTGYRRVTISGQNWTVHRIVKITFHGLPKFEQAWQVHHLDGNRSNNHLDNLKYVTASENVRHSFSKPSRRTSGPARSKPVLWRPVGSTSWTTSPSATVTAQQLGMCKETVSEACRTESAAKGYEFRYQNLSELVFPGEEWRPVVVDPLGGKVPGRMVSSLGRITSQAGLISRGHLTQQGYYATWVQGHFSFVHRLVAFAFLGPPPSSHRTFVNHKDLDKGNNTMDNLEWVSPAENQAHFVRASSSEGRTTGKPVWSRPQGTSDEWRRHHSMASAARALGLHRTSISLCTRGLLRQTGGFEFQLVDAPEVVPLLFGEEWRTVDFLLLQRDREIRRLC</sequence>